<evidence type="ECO:0000313" key="1">
    <source>
        <dbReference type="EnsemblPlants" id="AVESA.00010b.r2.7DG1354360.1.CDS"/>
    </source>
</evidence>
<accession>A0ACD6ADQ3</accession>
<proteinExistence type="predicted"/>
<dbReference type="Proteomes" id="UP001732700">
    <property type="component" value="Chromosome 7D"/>
</dbReference>
<organism evidence="1 2">
    <name type="scientific">Avena sativa</name>
    <name type="common">Oat</name>
    <dbReference type="NCBI Taxonomy" id="4498"/>
    <lineage>
        <taxon>Eukaryota</taxon>
        <taxon>Viridiplantae</taxon>
        <taxon>Streptophyta</taxon>
        <taxon>Embryophyta</taxon>
        <taxon>Tracheophyta</taxon>
        <taxon>Spermatophyta</taxon>
        <taxon>Magnoliopsida</taxon>
        <taxon>Liliopsida</taxon>
        <taxon>Poales</taxon>
        <taxon>Poaceae</taxon>
        <taxon>BOP clade</taxon>
        <taxon>Pooideae</taxon>
        <taxon>Poodae</taxon>
        <taxon>Poeae</taxon>
        <taxon>Poeae Chloroplast Group 1 (Aveneae type)</taxon>
        <taxon>Aveninae</taxon>
        <taxon>Avena</taxon>
    </lineage>
</organism>
<name>A0ACD6ADQ3_AVESA</name>
<evidence type="ECO:0000313" key="2">
    <source>
        <dbReference type="Proteomes" id="UP001732700"/>
    </source>
</evidence>
<protein>
    <submittedName>
        <fullName evidence="1">Uncharacterized protein</fullName>
    </submittedName>
</protein>
<reference evidence="1" key="1">
    <citation type="submission" date="2021-05" db="EMBL/GenBank/DDBJ databases">
        <authorList>
            <person name="Scholz U."/>
            <person name="Mascher M."/>
            <person name="Fiebig A."/>
        </authorList>
    </citation>
    <scope>NUCLEOTIDE SEQUENCE [LARGE SCALE GENOMIC DNA]</scope>
</reference>
<dbReference type="EnsemblPlants" id="AVESA.00010b.r2.7DG1354360.1">
    <property type="protein sequence ID" value="AVESA.00010b.r2.7DG1354360.1.CDS"/>
    <property type="gene ID" value="AVESA.00010b.r2.7DG1354360"/>
</dbReference>
<keyword evidence="2" id="KW-1185">Reference proteome</keyword>
<reference evidence="1" key="2">
    <citation type="submission" date="2025-09" db="UniProtKB">
        <authorList>
            <consortium name="EnsemblPlants"/>
        </authorList>
    </citation>
    <scope>IDENTIFICATION</scope>
</reference>
<sequence length="272" mass="30580">MCCIVRRLVTLRLENKNKNARKLLEEEKIFLDFMGLLVDIVSQAGEALSAYIQAHSEVPHNEVLKQVSSILKEYGFCPTEGTVDVKNLCPYDCIKPDEELYHKGLTNSTKGVTGMDNLLAAEEEVNVVENKLCRGWDPTYTRRRFFPYWRSVLLARCFVRVYPAYARADASRPTVPTPVPGHKLPVLGRAPQLSSNHQSRRPFGTCASTARWSALGCEELRRSWGSSIDSTPVQNHNFQMLGRVGQLTNNNGQSRRLFGTAASILLKVVRNV</sequence>